<protein>
    <recommendedName>
        <fullName evidence="4">Transcriptional coactivator p15 (PC4) C-terminal domain-containing protein</fullName>
    </recommendedName>
</protein>
<accession>A0ABQ6BCD3</accession>
<evidence type="ECO:0000313" key="2">
    <source>
        <dbReference type="EMBL" id="GLR91365.1"/>
    </source>
</evidence>
<dbReference type="RefSeq" id="WP_284274666.1">
    <property type="nucleotide sequence ID" value="NZ_BSOW01000046.1"/>
</dbReference>
<evidence type="ECO:0000313" key="3">
    <source>
        <dbReference type="Proteomes" id="UP001156905"/>
    </source>
</evidence>
<dbReference type="EMBL" id="BSOW01000046">
    <property type="protein sequence ID" value="GLR91365.1"/>
    <property type="molecule type" value="Genomic_DNA"/>
</dbReference>
<evidence type="ECO:0000256" key="1">
    <source>
        <dbReference type="SAM" id="MobiDB-lite"/>
    </source>
</evidence>
<proteinExistence type="predicted"/>
<reference evidence="3" key="1">
    <citation type="journal article" date="2019" name="Int. J. Syst. Evol. Microbiol.">
        <title>The Global Catalogue of Microorganisms (GCM) 10K type strain sequencing project: providing services to taxonomists for standard genome sequencing and annotation.</title>
        <authorList>
            <consortium name="The Broad Institute Genomics Platform"/>
            <consortium name="The Broad Institute Genome Sequencing Center for Infectious Disease"/>
            <person name="Wu L."/>
            <person name="Ma J."/>
        </authorList>
    </citation>
    <scope>NUCLEOTIDE SEQUENCE [LARGE SCALE GENOMIC DNA]</scope>
    <source>
        <strain evidence="3">NBRC 102520</strain>
    </source>
</reference>
<keyword evidence="3" id="KW-1185">Reference proteome</keyword>
<evidence type="ECO:0008006" key="4">
    <source>
        <dbReference type="Google" id="ProtNLM"/>
    </source>
</evidence>
<gene>
    <name evidence="2" type="ORF">GCM10007857_80820</name>
</gene>
<feature type="region of interest" description="Disordered" evidence="1">
    <location>
        <begin position="1"/>
        <end position="40"/>
    </location>
</feature>
<dbReference type="Proteomes" id="UP001156905">
    <property type="component" value="Unassembled WGS sequence"/>
</dbReference>
<name>A0ABQ6BCD3_9BRAD</name>
<sequence>MASDMQNPALAGAGVRGNSDQAGRQVEREYNQPSARPQRLIASVTKSGREEFRVTLRDYNGTMKAEIRIFERRQDGNWISTPRHIVVGRGSLTEMIDALVEAEARL</sequence>
<comment type="caution">
    <text evidence="2">The sequence shown here is derived from an EMBL/GenBank/DDBJ whole genome shotgun (WGS) entry which is preliminary data.</text>
</comment>
<organism evidence="2 3">
    <name type="scientific">Bradyrhizobium iriomotense</name>
    <dbReference type="NCBI Taxonomy" id="441950"/>
    <lineage>
        <taxon>Bacteria</taxon>
        <taxon>Pseudomonadati</taxon>
        <taxon>Pseudomonadota</taxon>
        <taxon>Alphaproteobacteria</taxon>
        <taxon>Hyphomicrobiales</taxon>
        <taxon>Nitrobacteraceae</taxon>
        <taxon>Bradyrhizobium</taxon>
    </lineage>
</organism>